<dbReference type="Proteomes" id="UP000005392">
    <property type="component" value="Unassembled WGS sequence"/>
</dbReference>
<accession>F9EPV2</accession>
<sequence>MPSLSANYSQTNGERKYVDDPTTFIIGEGSNLKVGKVDNTAGAIGTSGNGKLSIDEYIGHNLENNDETTTKGGSLSVSPNSNVISGVGINYANRDLESVTKNTVVGNVEIGKSSGDEINKDLDTMTEITKDKDTKTNVFVESQTIKYALNPEAFKEDLKKAKNEITDMGNVIENTVNPKGKESRNVLQQLVETRQAKTILNVVGSRLEIAENQEDIAKAFEGVSEDLGYKVKVIYTDPSNSPQLIGVDKNGNPYIKNGTAYVDKKTGINYILINSESPANRTKAGVIGTIAEEQSHIIGKIEGRQKVVPDGSEKGLESLGRPTNDYFKNEFSKNDKGIGIVSDGKDYFNVDFGENVGDDLDYFEKDQYYNTKGYMKDDGSFKVVVTPKKGESELEAITNGHYKIKKTDDFLYAQEGNNQQIIDELSKEAKIKSIIDPYNNYIVTVSREEGINILAVPKAKSWKENQSKDFHEAVGNIAKSNKKVAENWKNKKYLSAAGNGIISVLNVPNLIQTGAGSTTADLVYSFNPGEVQFGKRKDILERRGANKAKAKGTTDSLVSLVGSSFIPDKIGGGTITVPSTAQAVVATGEVAGTTAGVISLSFQGIKMGGFKAALMASGVGSNLKDSDKDKNTTETSKNNSKDVIKQKELDQEIKSFEEISKGKPTQIDTRSIGAKETTKNAIEIKVTKDKMKEIEKIAKEGDPSGIKTEKVFDSVLKDQPNVKVYNGKMGSDNGFDHVFVITDDKGAIKEVWIVDSKQMGSTKRLKEGAVKLNNNATKLGDKNTRQLSPDWIEADLAKLDENNPVIKIVEEAKVNKTLRTGVVAVNRESKKLMFIEVTIANK</sequence>
<dbReference type="HOGENOM" id="CLU_337949_0_0_0"/>
<dbReference type="CDD" id="cd20732">
    <property type="entry name" value="PoNe_FilH_DUF637_VENN-like"/>
    <property type="match status" value="1"/>
</dbReference>
<feature type="region of interest" description="Disordered" evidence="1">
    <location>
        <begin position="621"/>
        <end position="641"/>
    </location>
</feature>
<keyword evidence="3" id="KW-1185">Reference proteome</keyword>
<name>F9EPV2_9FUSO</name>
<evidence type="ECO:0000313" key="2">
    <source>
        <dbReference type="EMBL" id="EGQ79017.1"/>
    </source>
</evidence>
<proteinExistence type="predicted"/>
<dbReference type="EMBL" id="AFQD01000339">
    <property type="protein sequence ID" value="EGQ79017.1"/>
    <property type="molecule type" value="Genomic_DNA"/>
</dbReference>
<dbReference type="AlphaFoldDB" id="F9EPV2"/>
<evidence type="ECO:0000256" key="1">
    <source>
        <dbReference type="SAM" id="MobiDB-lite"/>
    </source>
</evidence>
<organism evidence="2 3">
    <name type="scientific">Fusobacterium animalis ATCC 51191</name>
    <dbReference type="NCBI Taxonomy" id="997347"/>
    <lineage>
        <taxon>Bacteria</taxon>
        <taxon>Fusobacteriati</taxon>
        <taxon>Fusobacteriota</taxon>
        <taxon>Fusobacteriia</taxon>
        <taxon>Fusobacteriales</taxon>
        <taxon>Fusobacteriaceae</taxon>
        <taxon>Fusobacterium</taxon>
    </lineage>
</organism>
<dbReference type="PATRIC" id="fig|997347.4.peg.1812"/>
<dbReference type="STRING" id="76859.RN98_10050"/>
<gene>
    <name evidence="2" type="ORF">HMPREF9094_1957</name>
</gene>
<evidence type="ECO:0008006" key="4">
    <source>
        <dbReference type="Google" id="ProtNLM"/>
    </source>
</evidence>
<protein>
    <recommendedName>
        <fullName evidence="4">Hemolysin</fullName>
    </recommendedName>
</protein>
<comment type="caution">
    <text evidence="2">The sequence shown here is derived from an EMBL/GenBank/DDBJ whole genome shotgun (WGS) entry which is preliminary data.</text>
</comment>
<reference evidence="2 3" key="1">
    <citation type="submission" date="2011-05" db="EMBL/GenBank/DDBJ databases">
        <authorList>
            <person name="Muzny D."/>
            <person name="Qin X."/>
            <person name="Deng J."/>
            <person name="Jiang H."/>
            <person name="Liu Y."/>
            <person name="Qu J."/>
            <person name="Song X.-Z."/>
            <person name="Zhang L."/>
            <person name="Thornton R."/>
            <person name="Coyle M."/>
            <person name="Francisco L."/>
            <person name="Jackson L."/>
            <person name="Javaid M."/>
            <person name="Korchina V."/>
            <person name="Kovar C."/>
            <person name="Mata R."/>
            <person name="Mathew T."/>
            <person name="Ngo R."/>
            <person name="Nguyen L."/>
            <person name="Nguyen N."/>
            <person name="Okwuonu G."/>
            <person name="Ongeri F."/>
            <person name="Pham C."/>
            <person name="Simmons D."/>
            <person name="Wilczek-Boney K."/>
            <person name="Hale W."/>
            <person name="Jakkamsetti A."/>
            <person name="Pham P."/>
            <person name="Ruth R."/>
            <person name="San Lucas F."/>
            <person name="Warren J."/>
            <person name="Zhang J."/>
            <person name="Zhao Z."/>
            <person name="Zhou C."/>
            <person name="Zhu D."/>
            <person name="Lee S."/>
            <person name="Bess C."/>
            <person name="Blankenburg K."/>
            <person name="Forbes L."/>
            <person name="Fu Q."/>
            <person name="Gubbala S."/>
            <person name="Hirani K."/>
            <person name="Jayaseelan J.C."/>
            <person name="Lara F."/>
            <person name="Munidasa M."/>
            <person name="Palculict T."/>
            <person name="Patil S."/>
            <person name="Pu L.-L."/>
            <person name="Saada N."/>
            <person name="Tang L."/>
            <person name="Weissenberger G."/>
            <person name="Zhu Y."/>
            <person name="Hemphill L."/>
            <person name="Shang Y."/>
            <person name="Youmans B."/>
            <person name="Ayvaz T."/>
            <person name="Ross M."/>
            <person name="Santibanez J."/>
            <person name="Aqrawi P."/>
            <person name="Gross S."/>
            <person name="Joshi V."/>
            <person name="Fowler G."/>
            <person name="Nazareth L."/>
            <person name="Reid J."/>
            <person name="Worley K."/>
            <person name="Petrosino J."/>
            <person name="Highlander S."/>
            <person name="Gibbs R."/>
        </authorList>
    </citation>
    <scope>NUCLEOTIDE SEQUENCE [LARGE SCALE GENOMIC DNA]</scope>
    <source>
        <strain evidence="2 3">ATCC 51191</strain>
    </source>
</reference>
<evidence type="ECO:0000313" key="3">
    <source>
        <dbReference type="Proteomes" id="UP000005392"/>
    </source>
</evidence>